<evidence type="ECO:0000313" key="15">
    <source>
        <dbReference type="Proteomes" id="UP000694906"/>
    </source>
</evidence>
<evidence type="ECO:0000313" key="16">
    <source>
        <dbReference type="RefSeq" id="XP_021114852.1"/>
    </source>
</evidence>
<feature type="region of interest" description="Disordered" evidence="13">
    <location>
        <begin position="672"/>
        <end position="703"/>
    </location>
</feature>
<feature type="domain" description="DNA primase large subunit C-terminal" evidence="14">
    <location>
        <begin position="551"/>
        <end position="660"/>
    </location>
</feature>
<dbReference type="RefSeq" id="XP_021114852.1">
    <property type="nucleotide sequence ID" value="XM_021259193.1"/>
</dbReference>
<dbReference type="GO" id="GO:0006270">
    <property type="term" value="P:DNA replication initiation"/>
    <property type="evidence" value="ECO:0007669"/>
    <property type="project" value="TreeGrafter"/>
</dbReference>
<dbReference type="FunFam" id="1.20.930.80:FF:000001">
    <property type="entry name" value="DNA primase large subunit"/>
    <property type="match status" value="1"/>
</dbReference>
<dbReference type="Pfam" id="PF04104">
    <property type="entry name" value="DNA_primase_lrg"/>
    <property type="match status" value="1"/>
</dbReference>
<evidence type="ECO:0000256" key="8">
    <source>
        <dbReference type="ARBA" id="ARBA00023004"/>
    </source>
</evidence>
<evidence type="ECO:0000256" key="1">
    <source>
        <dbReference type="ARBA" id="ARBA00001966"/>
    </source>
</evidence>
<keyword evidence="5" id="KW-0639">Primosome</keyword>
<accession>A0AAX6SXZ9</accession>
<dbReference type="Pfam" id="PF26466">
    <property type="entry name" value="DNA_primase_lrg_N"/>
    <property type="match status" value="1"/>
</dbReference>
<organism evidence="15 16">
    <name type="scientific">Heterocephalus glaber</name>
    <name type="common">Naked mole rat</name>
    <dbReference type="NCBI Taxonomy" id="10181"/>
    <lineage>
        <taxon>Eukaryota</taxon>
        <taxon>Metazoa</taxon>
        <taxon>Chordata</taxon>
        <taxon>Craniata</taxon>
        <taxon>Vertebrata</taxon>
        <taxon>Euteleostomi</taxon>
        <taxon>Mammalia</taxon>
        <taxon>Eutheria</taxon>
        <taxon>Euarchontoglires</taxon>
        <taxon>Glires</taxon>
        <taxon>Rodentia</taxon>
        <taxon>Hystricomorpha</taxon>
        <taxon>Bathyergidae</taxon>
        <taxon>Heterocephalus</taxon>
    </lineage>
</organism>
<keyword evidence="8" id="KW-0408">Iron</keyword>
<dbReference type="GO" id="GO:0003677">
    <property type="term" value="F:DNA binding"/>
    <property type="evidence" value="ECO:0007669"/>
    <property type="project" value="UniProtKB-KW"/>
</dbReference>
<comment type="similarity">
    <text evidence="2">Belongs to the eukaryotic-type primase large subunit family.</text>
</comment>
<dbReference type="InterPro" id="IPR058560">
    <property type="entry name" value="DNA_primase_C"/>
</dbReference>
<protein>
    <recommendedName>
        <fullName evidence="3">DNA primase large subunit</fullName>
    </recommendedName>
    <alternativeName>
        <fullName evidence="12">DNA primase 58 kDa subunit</fullName>
    </alternativeName>
</protein>
<dbReference type="PANTHER" id="PTHR10537">
    <property type="entry name" value="DNA PRIMASE LARGE SUBUNIT"/>
    <property type="match status" value="1"/>
</dbReference>
<dbReference type="CTD" id="5558"/>
<evidence type="ECO:0000256" key="13">
    <source>
        <dbReference type="SAM" id="MobiDB-lite"/>
    </source>
</evidence>
<dbReference type="InterPro" id="IPR007238">
    <property type="entry name" value="DNA_primase_lsu_euk/arc"/>
</dbReference>
<evidence type="ECO:0000256" key="2">
    <source>
        <dbReference type="ARBA" id="ARBA00010564"/>
    </source>
</evidence>
<feature type="region of interest" description="Disordered" evidence="13">
    <location>
        <begin position="380"/>
        <end position="419"/>
    </location>
</feature>
<dbReference type="GO" id="GO:0006269">
    <property type="term" value="P:DNA replication, synthesis of primer"/>
    <property type="evidence" value="ECO:0007669"/>
    <property type="project" value="UniProtKB-KW"/>
</dbReference>
<evidence type="ECO:0000256" key="4">
    <source>
        <dbReference type="ARBA" id="ARBA00022485"/>
    </source>
</evidence>
<evidence type="ECO:0000256" key="3">
    <source>
        <dbReference type="ARBA" id="ARBA00019038"/>
    </source>
</evidence>
<name>A0AAX6SXZ9_HETGA</name>
<dbReference type="GeneID" id="101718999"/>
<evidence type="ECO:0000256" key="11">
    <source>
        <dbReference type="ARBA" id="ARBA00061902"/>
    </source>
</evidence>
<dbReference type="GO" id="GO:0051539">
    <property type="term" value="F:4 iron, 4 sulfur cluster binding"/>
    <property type="evidence" value="ECO:0007669"/>
    <property type="project" value="UniProtKB-KW"/>
</dbReference>
<dbReference type="GO" id="GO:0046872">
    <property type="term" value="F:metal ion binding"/>
    <property type="evidence" value="ECO:0007669"/>
    <property type="project" value="UniProtKB-KW"/>
</dbReference>
<comment type="subunit">
    <text evidence="11">Heterodimer of a catalytic subunit PRIM1 and a regulatory subunit PRIM2, also known as the DNA primase complex. Interacts via (C-terminus) with PRIM1. Component of the alpha DNA polymerase complex (also known as the alpha DNA polymerase-primase complex) consisting of four subunits: the catalytic subunit POLA1, the regulatory subunit POLA2, and the primase complex subunits PRIM1 and PRIM2 respectively. Within the complex, POLA1 directly interacts with PRIM2.</text>
</comment>
<comment type="cofactor">
    <cofactor evidence="1">
        <name>[4Fe-4S] cluster</name>
        <dbReference type="ChEBI" id="CHEBI:49883"/>
    </cofactor>
</comment>
<evidence type="ECO:0000256" key="9">
    <source>
        <dbReference type="ARBA" id="ARBA00023014"/>
    </source>
</evidence>
<keyword evidence="7" id="KW-0479">Metal-binding</keyword>
<sequence>MGRIQKASSGTLLQQVTKMQFSGGKRRKLRLAGDQKNACYPHSLQFYLEPPSENISLIEFENLAIDRLKLLKTVENLGVSYVKGTEQYQSKLETEIRKLKFSFRENLEDEYEPRRKDHISHFILRLAYCQSEDLRRWFIQQEMDLLRFRFTILPKDKIQNFLKDSHLQFEAISDEEKNHREQEIIASSVSLSGAQLELESVYKIPFADALDLFRGRRVYLEDGFAYVPLKDIVAIILNEFRAKLSKALALTARSLPAVQSDERLQPLLNHLSHSYTGQDYSTQGNTGKISLDQIDLVSIISFYTASPAVRWTSGCEVLRERALQVWGRVSQRGAELGLASPADRKTAARPCTRTWSQALIYPRTVRAGSFMAVTSVIQGGEKIPEGSREDPRTPPSSVPGACPPDTTESLTRVGPCPPSPKALSPEPLFVLWKVVPQKHSVTQQETSVSFRLLFLLLQLCPFFSRKPSEVRIATAVPPTSRLDEATLTRECCLLYYHHNSGVHSTQQRAYRHSQRNSVIFGQMSGRFTACQMFNIPKAVLCCSWIVLCSRVQFDRGYSYNIRHSFGKEGKRTDYTPYSCMKIILTNPPGQGDYHGCPFRHSDPELLKQKLQSYKISSQRISQILDLVKGTHYQVACQKYFEMIHNVDDCGFSLNHPNQFFDESQRILNGGKDIKKESIQPETPQAKPSVQKSKDASSALSSLNSSLEADMEGLEDYFSQ</sequence>
<keyword evidence="9" id="KW-0411">Iron-sulfur</keyword>
<keyword evidence="4" id="KW-0004">4Fe-4S</keyword>
<feature type="compositionally biased region" description="Basic and acidic residues" evidence="13">
    <location>
        <begin position="382"/>
        <end position="392"/>
    </location>
</feature>
<evidence type="ECO:0000259" key="14">
    <source>
        <dbReference type="Pfam" id="PF04104"/>
    </source>
</evidence>
<dbReference type="Gene3D" id="1.20.930.80">
    <property type="match status" value="1"/>
</dbReference>
<dbReference type="Proteomes" id="UP000694906">
    <property type="component" value="Unplaced"/>
</dbReference>
<evidence type="ECO:0000256" key="5">
    <source>
        <dbReference type="ARBA" id="ARBA00022515"/>
    </source>
</evidence>
<keyword evidence="6" id="KW-0235">DNA replication</keyword>
<keyword evidence="10" id="KW-0238">DNA-binding</keyword>
<evidence type="ECO:0000256" key="10">
    <source>
        <dbReference type="ARBA" id="ARBA00023125"/>
    </source>
</evidence>
<proteinExistence type="inferred from homology"/>
<gene>
    <name evidence="16" type="primary">Prim2</name>
</gene>
<dbReference type="PANTHER" id="PTHR10537:SF3">
    <property type="entry name" value="DNA PRIMASE LARGE SUBUNIT"/>
    <property type="match status" value="1"/>
</dbReference>
<evidence type="ECO:0000256" key="7">
    <source>
        <dbReference type="ARBA" id="ARBA00022723"/>
    </source>
</evidence>
<reference evidence="16" key="1">
    <citation type="submission" date="2025-08" db="UniProtKB">
        <authorList>
            <consortium name="RefSeq"/>
        </authorList>
    </citation>
    <scope>IDENTIFICATION</scope>
</reference>
<keyword evidence="15" id="KW-1185">Reference proteome</keyword>
<evidence type="ECO:0000256" key="12">
    <source>
        <dbReference type="ARBA" id="ARBA00080636"/>
    </source>
</evidence>
<dbReference type="AlphaFoldDB" id="A0AAX6SXZ9"/>
<evidence type="ECO:0000256" key="6">
    <source>
        <dbReference type="ARBA" id="ARBA00022705"/>
    </source>
</evidence>
<dbReference type="GO" id="GO:0005658">
    <property type="term" value="C:alpha DNA polymerase:primase complex"/>
    <property type="evidence" value="ECO:0007669"/>
    <property type="project" value="TreeGrafter"/>
</dbReference>
<feature type="compositionally biased region" description="Polar residues" evidence="13">
    <location>
        <begin position="679"/>
        <end position="690"/>
    </location>
</feature>